<dbReference type="Gene3D" id="3.40.630.30">
    <property type="match status" value="1"/>
</dbReference>
<evidence type="ECO:0000256" key="2">
    <source>
        <dbReference type="ARBA" id="ARBA00022691"/>
    </source>
</evidence>
<evidence type="ECO:0000259" key="5">
    <source>
        <dbReference type="PROSITE" id="PS51186"/>
    </source>
</evidence>
<feature type="domain" description="Post-SET" evidence="4">
    <location>
        <begin position="284"/>
        <end position="300"/>
    </location>
</feature>
<dbReference type="SUPFAM" id="SSF82199">
    <property type="entry name" value="SET domain"/>
    <property type="match status" value="1"/>
</dbReference>
<organism evidence="6 7">
    <name type="scientific">Kribbella pittospori</name>
    <dbReference type="NCBI Taxonomy" id="722689"/>
    <lineage>
        <taxon>Bacteria</taxon>
        <taxon>Bacillati</taxon>
        <taxon>Actinomycetota</taxon>
        <taxon>Actinomycetes</taxon>
        <taxon>Propionibacteriales</taxon>
        <taxon>Kribbellaceae</taxon>
        <taxon>Kribbella</taxon>
    </lineage>
</organism>
<dbReference type="PANTHER" id="PTHR12350">
    <property type="entry name" value="HISTONE-LYSINE N-METHYLTRANSFERASE-RELATED"/>
    <property type="match status" value="1"/>
</dbReference>
<dbReference type="InterPro" id="IPR016181">
    <property type="entry name" value="Acyl_CoA_acyltransferase"/>
</dbReference>
<protein>
    <submittedName>
        <fullName evidence="6">GNAT family N-acetyltransferase</fullName>
    </submittedName>
</protein>
<sequence length="328" mass="36372">MNLVLRPIAVEDVDALQDLIESDPGYTERVTGYPPGPADAQSLLMMRPDGLAEDAKVVLGTFQDGRLVAVADLLRGFPNDHTAYIGLLEVHWNHQGLGLGRATYDLIQRYVVTSWPEVRTLRLAIVATNAHVATAFWLRQGFEPTGEERPYRYDKLETTARLYEKQLTWAHPDLEVRDSSVAGKGLFATKPIAQGTVVGQLSGRRVTTAQLRELLKNPPVDTITIDDDEHLVLSNDPRPVIAYGNHSCDPNTWWVDAVTLEARRDIAAGDEVTSDYGTSTGVEYELQCSCGSPLCRGVVTGDDWKLPDLRARYGDHWIPTLLRKQRGG</sequence>
<dbReference type="Proteomes" id="UP000291144">
    <property type="component" value="Unassembled WGS sequence"/>
</dbReference>
<keyword evidence="7" id="KW-1185">Reference proteome</keyword>
<dbReference type="PROSITE" id="PS51186">
    <property type="entry name" value="GNAT"/>
    <property type="match status" value="1"/>
</dbReference>
<dbReference type="PROSITE" id="PS50868">
    <property type="entry name" value="POST_SET"/>
    <property type="match status" value="1"/>
</dbReference>
<gene>
    <name evidence="6" type="ORF">E0H73_26925</name>
</gene>
<name>A0A4R0KEQ0_9ACTN</name>
<evidence type="ECO:0000259" key="4">
    <source>
        <dbReference type="PROSITE" id="PS50868"/>
    </source>
</evidence>
<dbReference type="EMBL" id="SJKB01000009">
    <property type="protein sequence ID" value="TCC57987.1"/>
    <property type="molecule type" value="Genomic_DNA"/>
</dbReference>
<dbReference type="CDD" id="cd04301">
    <property type="entry name" value="NAT_SF"/>
    <property type="match status" value="1"/>
</dbReference>
<dbReference type="Pfam" id="PF00856">
    <property type="entry name" value="SET"/>
    <property type="match status" value="1"/>
</dbReference>
<dbReference type="PANTHER" id="PTHR12350:SF19">
    <property type="entry name" value="SET DOMAIN-CONTAINING PROTEIN"/>
    <property type="match status" value="1"/>
</dbReference>
<dbReference type="InterPro" id="IPR003616">
    <property type="entry name" value="Post-SET_dom"/>
</dbReference>
<comment type="caution">
    <text evidence="6">The sequence shown here is derived from an EMBL/GenBank/DDBJ whole genome shotgun (WGS) entry which is preliminary data.</text>
</comment>
<dbReference type="InterPro" id="IPR046341">
    <property type="entry name" value="SET_dom_sf"/>
</dbReference>
<dbReference type="Pfam" id="PF00583">
    <property type="entry name" value="Acetyltransf_1"/>
    <property type="match status" value="1"/>
</dbReference>
<dbReference type="InterPro" id="IPR053201">
    <property type="entry name" value="Flavunoidine_N-MTase"/>
</dbReference>
<keyword evidence="1 6" id="KW-0808">Transferase</keyword>
<evidence type="ECO:0000313" key="6">
    <source>
        <dbReference type="EMBL" id="TCC57987.1"/>
    </source>
</evidence>
<dbReference type="InterPro" id="IPR001214">
    <property type="entry name" value="SET_dom"/>
</dbReference>
<feature type="domain" description="SET" evidence="3">
    <location>
        <begin position="172"/>
        <end position="277"/>
    </location>
</feature>
<keyword evidence="2" id="KW-0949">S-adenosyl-L-methionine</keyword>
<dbReference type="PROSITE" id="PS50280">
    <property type="entry name" value="SET"/>
    <property type="match status" value="1"/>
</dbReference>
<dbReference type="GO" id="GO:0016747">
    <property type="term" value="F:acyltransferase activity, transferring groups other than amino-acyl groups"/>
    <property type="evidence" value="ECO:0007669"/>
    <property type="project" value="InterPro"/>
</dbReference>
<dbReference type="SUPFAM" id="SSF55729">
    <property type="entry name" value="Acyl-CoA N-acyltransferases (Nat)"/>
    <property type="match status" value="1"/>
</dbReference>
<dbReference type="InterPro" id="IPR000182">
    <property type="entry name" value="GNAT_dom"/>
</dbReference>
<evidence type="ECO:0000313" key="7">
    <source>
        <dbReference type="Proteomes" id="UP000291144"/>
    </source>
</evidence>
<proteinExistence type="predicted"/>
<accession>A0A4R0KEQ0</accession>
<feature type="domain" description="N-acetyltransferase" evidence="5">
    <location>
        <begin position="3"/>
        <end position="168"/>
    </location>
</feature>
<evidence type="ECO:0000256" key="1">
    <source>
        <dbReference type="ARBA" id="ARBA00022679"/>
    </source>
</evidence>
<dbReference type="AlphaFoldDB" id="A0A4R0KEQ0"/>
<dbReference type="Gene3D" id="2.170.270.10">
    <property type="entry name" value="SET domain"/>
    <property type="match status" value="1"/>
</dbReference>
<dbReference type="SMART" id="SM00317">
    <property type="entry name" value="SET"/>
    <property type="match status" value="1"/>
</dbReference>
<evidence type="ECO:0000259" key="3">
    <source>
        <dbReference type="PROSITE" id="PS50280"/>
    </source>
</evidence>
<dbReference type="OrthoDB" id="7992078at2"/>
<dbReference type="RefSeq" id="WP_131361358.1">
    <property type="nucleotide sequence ID" value="NZ_SJKB01000009.1"/>
</dbReference>
<reference evidence="6 7" key="1">
    <citation type="submission" date="2019-02" db="EMBL/GenBank/DDBJ databases">
        <title>Kribbella capetownensis sp. nov. and Kribbella speibonae sp. nov., isolated from soil.</title>
        <authorList>
            <person name="Curtis S.M."/>
            <person name="Norton I."/>
            <person name="Everest G.J."/>
            <person name="Meyers P.R."/>
        </authorList>
    </citation>
    <scope>NUCLEOTIDE SEQUENCE [LARGE SCALE GENOMIC DNA]</scope>
    <source>
        <strain evidence="6 7">NRRL B-24813</strain>
    </source>
</reference>